<dbReference type="GO" id="GO:0016491">
    <property type="term" value="F:oxidoreductase activity"/>
    <property type="evidence" value="ECO:0007669"/>
    <property type="project" value="TreeGrafter"/>
</dbReference>
<evidence type="ECO:0000256" key="1">
    <source>
        <dbReference type="ARBA" id="ARBA00022729"/>
    </source>
</evidence>
<dbReference type="InterPro" id="IPR036280">
    <property type="entry name" value="Multihaem_cyt_sf"/>
</dbReference>
<feature type="signal peptide" evidence="2">
    <location>
        <begin position="1"/>
        <end position="18"/>
    </location>
</feature>
<dbReference type="PANTHER" id="PTHR35038">
    <property type="entry name" value="DISSIMILATORY SULFITE REDUCTASE SIRA"/>
    <property type="match status" value="1"/>
</dbReference>
<protein>
    <submittedName>
        <fullName evidence="4">Decaheme c-type cytochrome, OmcA/MtrC family</fullName>
    </submittedName>
</protein>
<sequence>MMMNNKTYLALAMASAMALTGCNDGKDGSDGADGGNLVNRTDVTGINVMHYAIEDGQVTIEFEVTNGQGYLVGGLDKAEVKFAANTDKGIVLNRDGELGGYGTFEQNAEEPVDGASLQMDEDGLYTFTYPMPAVEANDEGILWLRVGGGEADIARSQPLVVAKPEAVHTTATENCFSCHVDYATGSLRHASYTAIDTDGEVDFVAGCLVCHNNVSRADEQGGYATNTLQKIGHINHLSFEKDYTSANCFTCHAEPVYLDGNNDTCRECHAVAMVEPSYDVMSDEQIDYREAHGAYSAVSDRATLRAKYVTETSAVYWDPDFSMEHDNTIHVGGYCTDVSLFDVTGETPEKADLYAMYKGNVEGVELAYLGAYIHGYHNNSIVGRPSPHGVSDSQQAADGLSVAYCHPYLAEGFAQADLMASSRVTFKDRKWESDDNKFGVSFTSYSDVVTLVDTDVLVPAGEYERRLAVTADSCTTCHNNETNYHKSGSYNDGGESCVACHNNGQDRSAKNTAPGFGPMVHSWHWGEGNTVTGGTDEEGNPIHNAAASLNADNCVACHDTSLSLSAIPNMYIRAKAYHDGDDTKMASPITANCFACHNSDAALGHMERNGGTISAEKGKGDDGNWFTQSTAESCATCHDMGKSHGIDKYHVFER</sequence>
<dbReference type="Gene3D" id="3.90.10.10">
    <property type="entry name" value="Cytochrome C3"/>
    <property type="match status" value="1"/>
</dbReference>
<evidence type="ECO:0000256" key="2">
    <source>
        <dbReference type="SAM" id="SignalP"/>
    </source>
</evidence>
<keyword evidence="1 2" id="KW-0732">Signal</keyword>
<dbReference type="InterPro" id="IPR054337">
    <property type="entry name" value="Mtrc-MtrF-like_dom_II/IV"/>
</dbReference>
<dbReference type="AlphaFoldDB" id="A0A1M5X4E2"/>
<organism evidence="4 5">
    <name type="scientific">Ferrimonas marina</name>
    <dbReference type="NCBI Taxonomy" id="299255"/>
    <lineage>
        <taxon>Bacteria</taxon>
        <taxon>Pseudomonadati</taxon>
        <taxon>Pseudomonadota</taxon>
        <taxon>Gammaproteobacteria</taxon>
        <taxon>Alteromonadales</taxon>
        <taxon>Ferrimonadaceae</taxon>
        <taxon>Ferrimonas</taxon>
    </lineage>
</organism>
<gene>
    <name evidence="4" type="ORF">SAMN02745129_3218</name>
</gene>
<dbReference type="InterPro" id="IPR051829">
    <property type="entry name" value="Multiheme_Cytochr_ET"/>
</dbReference>
<dbReference type="SUPFAM" id="SSF48695">
    <property type="entry name" value="Multiheme cytochromes"/>
    <property type="match status" value="1"/>
</dbReference>
<keyword evidence="5" id="KW-1185">Reference proteome</keyword>
<dbReference type="Pfam" id="PF22113">
    <property type="entry name" value="Mtrc-MtrF_II-IV_dom"/>
    <property type="match status" value="1"/>
</dbReference>
<dbReference type="OrthoDB" id="9146465at2"/>
<dbReference type="Proteomes" id="UP000184268">
    <property type="component" value="Unassembled WGS sequence"/>
</dbReference>
<dbReference type="EMBL" id="FQXG01000005">
    <property type="protein sequence ID" value="SHH94685.1"/>
    <property type="molecule type" value="Genomic_DNA"/>
</dbReference>
<feature type="chain" id="PRO_5009914843" evidence="2">
    <location>
        <begin position="19"/>
        <end position="654"/>
    </location>
</feature>
<feature type="domain" description="Outer membrane cytochrome MtrC/MtrF-like" evidence="3">
    <location>
        <begin position="467"/>
        <end position="650"/>
    </location>
</feature>
<dbReference type="PANTHER" id="PTHR35038:SF6">
    <property type="entry name" value="SURFACE LOCALIZED DECAHEME CYTOCHROME C LIPOPROTEIN"/>
    <property type="match status" value="1"/>
</dbReference>
<proteinExistence type="predicted"/>
<dbReference type="PROSITE" id="PS51257">
    <property type="entry name" value="PROKAR_LIPOPROTEIN"/>
    <property type="match status" value="1"/>
</dbReference>
<reference evidence="5" key="1">
    <citation type="submission" date="2016-11" db="EMBL/GenBank/DDBJ databases">
        <authorList>
            <person name="Varghese N."/>
            <person name="Submissions S."/>
        </authorList>
    </citation>
    <scope>NUCLEOTIDE SEQUENCE [LARGE SCALE GENOMIC DNA]</scope>
    <source>
        <strain evidence="5">DSM 16917</strain>
    </source>
</reference>
<evidence type="ECO:0000313" key="4">
    <source>
        <dbReference type="EMBL" id="SHH94685.1"/>
    </source>
</evidence>
<evidence type="ECO:0000259" key="3">
    <source>
        <dbReference type="Pfam" id="PF22113"/>
    </source>
</evidence>
<evidence type="ECO:0000313" key="5">
    <source>
        <dbReference type="Proteomes" id="UP000184268"/>
    </source>
</evidence>
<accession>A0A1M5X4E2</accession>
<name>A0A1M5X4E2_9GAMM</name>